<evidence type="ECO:0000313" key="11">
    <source>
        <dbReference type="Proteomes" id="UP000076420"/>
    </source>
</evidence>
<evidence type="ECO:0000256" key="2">
    <source>
        <dbReference type="ARBA" id="ARBA00022729"/>
    </source>
</evidence>
<dbReference type="InterPro" id="IPR029058">
    <property type="entry name" value="AB_hydrolase_fold"/>
</dbReference>
<reference evidence="10" key="1">
    <citation type="submission" date="2020-05" db="UniProtKB">
        <authorList>
            <consortium name="EnsemblMetazoa"/>
        </authorList>
    </citation>
    <scope>IDENTIFICATION</scope>
    <source>
        <strain evidence="10">BB02</strain>
    </source>
</reference>
<sequence>MCHRLEVSLTELGETNMSSVWFTFAAVIFCAASESSTKFSQVSLDPEVSMTPTELITSKGFPCENYYITTEDGYILNTLRIPHGRHNGHLKGPKPVVVLQHGLLGSCTHFLTNLVNESLAYLLADAGADVWIGNSRGNIYSTNHTHLDPKGKEFWQFSWDEMAKYDLPAMINFVLNTSGVDQIFYVGHSQGTTIAFAEFGENPELASHIKHLIAMAPVAQVWNTESPIRKLAPLAKEIEIFFKVLGTGDLNISPTIMKLLAGTLCDRWSVLCENVLFVLGGYDYSSLNKTRVPVYIAHNPGGTSVRDILHWAQAINSKNFQHYDYGSAQENMIHYGQPTPPLYDPKKVKVPVAIFRGDQDWLADPTDVKWLLPQLLVTHDIDIPHYEHLDFIWAFDAPTYIYKEIIKIVFS</sequence>
<dbReference type="EnsemblMetazoa" id="BGLB007090-RC">
    <property type="protein sequence ID" value="BGLB007090-PC"/>
    <property type="gene ID" value="BGLB007090"/>
</dbReference>
<dbReference type="VEuPathDB" id="VectorBase:BGLAX_038892"/>
<dbReference type="AlphaFoldDB" id="A0A2C9JRY6"/>
<evidence type="ECO:0000259" key="9">
    <source>
        <dbReference type="Pfam" id="PF00561"/>
    </source>
</evidence>
<evidence type="ECO:0000256" key="5">
    <source>
        <dbReference type="ARBA" id="ARBA00023098"/>
    </source>
</evidence>
<dbReference type="InterPro" id="IPR000073">
    <property type="entry name" value="AB_hydrolase_1"/>
</dbReference>
<keyword evidence="3 7" id="KW-0378">Hydrolase</keyword>
<feature type="active site" description="Charge relay system" evidence="8">
    <location>
        <position position="388"/>
    </location>
</feature>
<dbReference type="KEGG" id="bgt:106065598"/>
<dbReference type="STRING" id="6526.A0A2C9JRY6"/>
<evidence type="ECO:0000256" key="4">
    <source>
        <dbReference type="ARBA" id="ARBA00022963"/>
    </source>
</evidence>
<dbReference type="GO" id="GO:0016042">
    <property type="term" value="P:lipid catabolic process"/>
    <property type="evidence" value="ECO:0007669"/>
    <property type="project" value="UniProtKB-KW"/>
</dbReference>
<evidence type="ECO:0000256" key="3">
    <source>
        <dbReference type="ARBA" id="ARBA00022801"/>
    </source>
</evidence>
<evidence type="ECO:0000256" key="8">
    <source>
        <dbReference type="PIRSR" id="PIRSR000862-1"/>
    </source>
</evidence>
<feature type="active site" description="Nucleophile" evidence="8">
    <location>
        <position position="189"/>
    </location>
</feature>
<evidence type="ECO:0000256" key="6">
    <source>
        <dbReference type="ARBA" id="ARBA00023180"/>
    </source>
</evidence>
<evidence type="ECO:0000256" key="1">
    <source>
        <dbReference type="ARBA" id="ARBA00010701"/>
    </source>
</evidence>
<dbReference type="OrthoDB" id="9974421at2759"/>
<protein>
    <recommendedName>
        <fullName evidence="7">Lipase</fullName>
    </recommendedName>
</protein>
<keyword evidence="4 7" id="KW-0442">Lipid degradation</keyword>
<dbReference type="InterPro" id="IPR025483">
    <property type="entry name" value="Lipase_euk"/>
</dbReference>
<organism evidence="10 11">
    <name type="scientific">Biomphalaria glabrata</name>
    <name type="common">Bloodfluke planorb</name>
    <name type="synonym">Freshwater snail</name>
    <dbReference type="NCBI Taxonomy" id="6526"/>
    <lineage>
        <taxon>Eukaryota</taxon>
        <taxon>Metazoa</taxon>
        <taxon>Spiralia</taxon>
        <taxon>Lophotrochozoa</taxon>
        <taxon>Mollusca</taxon>
        <taxon>Gastropoda</taxon>
        <taxon>Heterobranchia</taxon>
        <taxon>Euthyneura</taxon>
        <taxon>Panpulmonata</taxon>
        <taxon>Hygrophila</taxon>
        <taxon>Lymnaeoidea</taxon>
        <taxon>Planorbidae</taxon>
        <taxon>Biomphalaria</taxon>
    </lineage>
</organism>
<name>A0A2C9JRY6_BIOGL</name>
<keyword evidence="6" id="KW-0325">Glycoprotein</keyword>
<evidence type="ECO:0000256" key="7">
    <source>
        <dbReference type="PIRNR" id="PIRNR000862"/>
    </source>
</evidence>
<keyword evidence="2" id="KW-0732">Signal</keyword>
<proteinExistence type="inferred from homology"/>
<dbReference type="Proteomes" id="UP000076420">
    <property type="component" value="Unassembled WGS sequence"/>
</dbReference>
<feature type="active site" description="Charge relay system" evidence="8">
    <location>
        <position position="360"/>
    </location>
</feature>
<dbReference type="PIRSF" id="PIRSF000862">
    <property type="entry name" value="Steryl_ester_lip"/>
    <property type="match status" value="1"/>
</dbReference>
<dbReference type="Gene3D" id="3.40.50.1820">
    <property type="entry name" value="alpha/beta hydrolase"/>
    <property type="match status" value="1"/>
</dbReference>
<dbReference type="GO" id="GO:0016788">
    <property type="term" value="F:hydrolase activity, acting on ester bonds"/>
    <property type="evidence" value="ECO:0007669"/>
    <property type="project" value="InterPro"/>
</dbReference>
<dbReference type="FunFam" id="3.40.50.1820:FF:000021">
    <property type="entry name" value="Lipase"/>
    <property type="match status" value="1"/>
</dbReference>
<dbReference type="PANTHER" id="PTHR11005">
    <property type="entry name" value="LYSOSOMAL ACID LIPASE-RELATED"/>
    <property type="match status" value="1"/>
</dbReference>
<accession>A0A2C9JRY6</accession>
<dbReference type="SUPFAM" id="SSF53474">
    <property type="entry name" value="alpha/beta-Hydrolases"/>
    <property type="match status" value="1"/>
</dbReference>
<evidence type="ECO:0000313" key="10">
    <source>
        <dbReference type="EnsemblMetazoa" id="BGLB007090-PC"/>
    </source>
</evidence>
<keyword evidence="5" id="KW-0443">Lipid metabolism</keyword>
<gene>
    <name evidence="10" type="primary">106065598</name>
</gene>
<dbReference type="VEuPathDB" id="VectorBase:BGLB007090"/>
<dbReference type="Pfam" id="PF00561">
    <property type="entry name" value="Abhydrolase_1"/>
    <property type="match status" value="1"/>
</dbReference>
<comment type="similarity">
    <text evidence="1 7">Belongs to the AB hydrolase superfamily. Lipase family.</text>
</comment>
<feature type="domain" description="AB hydrolase-1" evidence="9">
    <location>
        <begin position="95"/>
        <end position="394"/>
    </location>
</feature>